<reference evidence="1" key="1">
    <citation type="submission" date="2020-03" db="EMBL/GenBank/DDBJ databases">
        <title>The deep terrestrial virosphere.</title>
        <authorList>
            <person name="Holmfeldt K."/>
            <person name="Nilsson E."/>
            <person name="Simone D."/>
            <person name="Lopez-Fernandez M."/>
            <person name="Wu X."/>
            <person name="de Brujin I."/>
            <person name="Lundin D."/>
            <person name="Andersson A."/>
            <person name="Bertilsson S."/>
            <person name="Dopson M."/>
        </authorList>
    </citation>
    <scope>NUCLEOTIDE SEQUENCE</scope>
    <source>
        <strain evidence="1">MM415A05475</strain>
    </source>
</reference>
<evidence type="ECO:0000313" key="1">
    <source>
        <dbReference type="EMBL" id="QJA68909.1"/>
    </source>
</evidence>
<gene>
    <name evidence="1" type="ORF">MM415A05475_0004</name>
</gene>
<proteinExistence type="predicted"/>
<protein>
    <submittedName>
        <fullName evidence="1">Uncharacterized protein</fullName>
    </submittedName>
</protein>
<sequence length="141" mass="16992">MKIIQFVNWFPEWRGFYCFRWHKEKSGLAYIYDWFCCIGFWEIRKWHKLTDEDKRILGHLESVVAKATADNPHWQPDAWGHFGEVAKVQDTKSIKLRDQEWVEEIEKHSTTDLLVDENDNPVAMIIIHSEDWQALKERMTK</sequence>
<name>A0A6M3JFB9_9ZZZZ</name>
<accession>A0A6M3JFB9</accession>
<dbReference type="AlphaFoldDB" id="A0A6M3JFB9"/>
<dbReference type="EMBL" id="MT141660">
    <property type="protein sequence ID" value="QJA68909.1"/>
    <property type="molecule type" value="Genomic_DNA"/>
</dbReference>
<organism evidence="1">
    <name type="scientific">viral metagenome</name>
    <dbReference type="NCBI Taxonomy" id="1070528"/>
    <lineage>
        <taxon>unclassified sequences</taxon>
        <taxon>metagenomes</taxon>
        <taxon>organismal metagenomes</taxon>
    </lineage>
</organism>